<keyword evidence="8" id="KW-1185">Reference proteome</keyword>
<protein>
    <recommendedName>
        <fullName evidence="6">Aminotransferase class I/classII large domain-containing protein</fullName>
    </recommendedName>
</protein>
<evidence type="ECO:0000256" key="4">
    <source>
        <dbReference type="ARBA" id="ARBA00022679"/>
    </source>
</evidence>
<organism evidence="7 8">
    <name type="scientific">Halocaridina rubra</name>
    <name type="common">Hawaiian red shrimp</name>
    <dbReference type="NCBI Taxonomy" id="373956"/>
    <lineage>
        <taxon>Eukaryota</taxon>
        <taxon>Metazoa</taxon>
        <taxon>Ecdysozoa</taxon>
        <taxon>Arthropoda</taxon>
        <taxon>Crustacea</taxon>
        <taxon>Multicrustacea</taxon>
        <taxon>Malacostraca</taxon>
        <taxon>Eumalacostraca</taxon>
        <taxon>Eucarida</taxon>
        <taxon>Decapoda</taxon>
        <taxon>Pleocyemata</taxon>
        <taxon>Caridea</taxon>
        <taxon>Atyoidea</taxon>
        <taxon>Atyidae</taxon>
        <taxon>Halocaridina</taxon>
    </lineage>
</organism>
<dbReference type="PANTHER" id="PTHR46383:SF1">
    <property type="entry name" value="ASPARTATE AMINOTRANSFERASE"/>
    <property type="match status" value="1"/>
</dbReference>
<keyword evidence="3" id="KW-0032">Aminotransferase</keyword>
<evidence type="ECO:0000256" key="2">
    <source>
        <dbReference type="ARBA" id="ARBA00007441"/>
    </source>
</evidence>
<accession>A0AAN9A7H8</accession>
<dbReference type="Gene3D" id="3.40.640.10">
    <property type="entry name" value="Type I PLP-dependent aspartate aminotransferase-like (Major domain)"/>
    <property type="match status" value="1"/>
</dbReference>
<dbReference type="InterPro" id="IPR015421">
    <property type="entry name" value="PyrdxlP-dep_Trfase_major"/>
</dbReference>
<dbReference type="InterPro" id="IPR004839">
    <property type="entry name" value="Aminotransferase_I/II_large"/>
</dbReference>
<dbReference type="InterPro" id="IPR015422">
    <property type="entry name" value="PyrdxlP-dep_Trfase_small"/>
</dbReference>
<dbReference type="Pfam" id="PF00155">
    <property type="entry name" value="Aminotran_1_2"/>
    <property type="match status" value="1"/>
</dbReference>
<comment type="caution">
    <text evidence="7">The sequence shown here is derived from an EMBL/GenBank/DDBJ whole genome shotgun (WGS) entry which is preliminary data.</text>
</comment>
<dbReference type="AlphaFoldDB" id="A0AAN9A7H8"/>
<dbReference type="GO" id="GO:0030170">
    <property type="term" value="F:pyridoxal phosphate binding"/>
    <property type="evidence" value="ECO:0007669"/>
    <property type="project" value="InterPro"/>
</dbReference>
<dbReference type="CDD" id="cd00609">
    <property type="entry name" value="AAT_like"/>
    <property type="match status" value="1"/>
</dbReference>
<keyword evidence="4" id="KW-0808">Transferase</keyword>
<name>A0AAN9A7H8_HALRR</name>
<dbReference type="SUPFAM" id="SSF53383">
    <property type="entry name" value="PLP-dependent transferases"/>
    <property type="match status" value="1"/>
</dbReference>
<dbReference type="GO" id="GO:0008483">
    <property type="term" value="F:transaminase activity"/>
    <property type="evidence" value="ECO:0007669"/>
    <property type="project" value="UniProtKB-KW"/>
</dbReference>
<dbReference type="PANTHER" id="PTHR46383">
    <property type="entry name" value="ASPARTATE AMINOTRANSFERASE"/>
    <property type="match status" value="1"/>
</dbReference>
<dbReference type="InterPro" id="IPR015424">
    <property type="entry name" value="PyrdxlP-dep_Trfase"/>
</dbReference>
<dbReference type="Proteomes" id="UP001381693">
    <property type="component" value="Unassembled WGS sequence"/>
</dbReference>
<evidence type="ECO:0000259" key="6">
    <source>
        <dbReference type="Pfam" id="PF00155"/>
    </source>
</evidence>
<gene>
    <name evidence="7" type="ORF">SK128_010765</name>
</gene>
<comment type="similarity">
    <text evidence="2">Belongs to the class-I pyridoxal-phosphate-dependent aminotransferase family.</text>
</comment>
<reference evidence="7 8" key="1">
    <citation type="submission" date="2023-11" db="EMBL/GenBank/DDBJ databases">
        <title>Halocaridina rubra genome assembly.</title>
        <authorList>
            <person name="Smith C."/>
        </authorList>
    </citation>
    <scope>NUCLEOTIDE SEQUENCE [LARGE SCALE GENOMIC DNA]</scope>
    <source>
        <strain evidence="7">EP-1</strain>
        <tissue evidence="7">Whole</tissue>
    </source>
</reference>
<dbReference type="EMBL" id="JAXCGZ010013349">
    <property type="protein sequence ID" value="KAK7072757.1"/>
    <property type="molecule type" value="Genomic_DNA"/>
</dbReference>
<evidence type="ECO:0000256" key="3">
    <source>
        <dbReference type="ARBA" id="ARBA00022576"/>
    </source>
</evidence>
<dbReference type="GO" id="GO:0006520">
    <property type="term" value="P:amino acid metabolic process"/>
    <property type="evidence" value="ECO:0007669"/>
    <property type="project" value="InterPro"/>
</dbReference>
<sequence length="195" mass="21581">MKEKAPAEGLVRADLSKSSPASNLAFNEEIKALKRAGRNIYHFAFGLSPFPVPKCMVRHVQEFSHVNEYLPMSGIAELREEVVKFHKKYDNISLDVDNFVVGPGSKELIYLTMTTFSGDIILPTPAWTTYAPQIGLAGKTPILAETNRDIGWKLTPDILEEAAEKSNTSWKLLILTNPGNPSGTCYTDDQLAALR</sequence>
<evidence type="ECO:0000313" key="8">
    <source>
        <dbReference type="Proteomes" id="UP001381693"/>
    </source>
</evidence>
<feature type="domain" description="Aminotransferase class I/classII large" evidence="6">
    <location>
        <begin position="52"/>
        <end position="194"/>
    </location>
</feature>
<evidence type="ECO:0000256" key="1">
    <source>
        <dbReference type="ARBA" id="ARBA00001933"/>
    </source>
</evidence>
<evidence type="ECO:0000256" key="5">
    <source>
        <dbReference type="ARBA" id="ARBA00022898"/>
    </source>
</evidence>
<dbReference type="Gene3D" id="3.90.1150.10">
    <property type="entry name" value="Aspartate Aminotransferase, domain 1"/>
    <property type="match status" value="1"/>
</dbReference>
<dbReference type="InterPro" id="IPR050596">
    <property type="entry name" value="AspAT/PAT-like"/>
</dbReference>
<proteinExistence type="inferred from homology"/>
<keyword evidence="5" id="KW-0663">Pyridoxal phosphate</keyword>
<evidence type="ECO:0000313" key="7">
    <source>
        <dbReference type="EMBL" id="KAK7072757.1"/>
    </source>
</evidence>
<comment type="cofactor">
    <cofactor evidence="1">
        <name>pyridoxal 5'-phosphate</name>
        <dbReference type="ChEBI" id="CHEBI:597326"/>
    </cofactor>
</comment>